<feature type="domain" description="DUF6916" evidence="1">
    <location>
        <begin position="6"/>
        <end position="97"/>
    </location>
</feature>
<evidence type="ECO:0000313" key="2">
    <source>
        <dbReference type="EMBL" id="MBB5293544.1"/>
    </source>
</evidence>
<organism evidence="2 3">
    <name type="scientific">Deinococcus metallilatus</name>
    <dbReference type="NCBI Taxonomy" id="1211322"/>
    <lineage>
        <taxon>Bacteria</taxon>
        <taxon>Thermotogati</taxon>
        <taxon>Deinococcota</taxon>
        <taxon>Deinococci</taxon>
        <taxon>Deinococcales</taxon>
        <taxon>Deinococcaceae</taxon>
        <taxon>Deinococcus</taxon>
    </lineage>
</organism>
<keyword evidence="3" id="KW-1185">Reference proteome</keyword>
<proteinExistence type="predicted"/>
<evidence type="ECO:0000313" key="3">
    <source>
        <dbReference type="Proteomes" id="UP000536909"/>
    </source>
</evidence>
<name>A0ABR6MPA1_9DEIO</name>
<reference evidence="2 3" key="1">
    <citation type="submission" date="2020-08" db="EMBL/GenBank/DDBJ databases">
        <title>Genomic Encyclopedia of Type Strains, Phase IV (KMG-IV): sequencing the most valuable type-strain genomes for metagenomic binning, comparative biology and taxonomic classification.</title>
        <authorList>
            <person name="Goeker M."/>
        </authorList>
    </citation>
    <scope>NUCLEOTIDE SEQUENCE [LARGE SCALE GENOMIC DNA]</scope>
    <source>
        <strain evidence="2 3">DSM 105434</strain>
    </source>
</reference>
<dbReference type="RefSeq" id="WP_129117231.1">
    <property type="nucleotide sequence ID" value="NZ_BSUI01000012.1"/>
</dbReference>
<accession>A0ABR6MPA1</accession>
<protein>
    <recommendedName>
        <fullName evidence="1">DUF6916 domain-containing protein</fullName>
    </recommendedName>
</protein>
<sequence length="98" mass="10717">MLPTWTFTALEPLVGQTFLLHLAPDQVQSLRLSEAQALGEPRGEGVSVPFSLLFHGPAQPWAAQGTYHMEQAELGALDVFLVPLGPDARGMRYQAIFN</sequence>
<dbReference type="InterPro" id="IPR054209">
    <property type="entry name" value="DUF6916"/>
</dbReference>
<dbReference type="Proteomes" id="UP000536909">
    <property type="component" value="Unassembled WGS sequence"/>
</dbReference>
<dbReference type="EMBL" id="JACHFV010000001">
    <property type="protein sequence ID" value="MBB5293544.1"/>
    <property type="molecule type" value="Genomic_DNA"/>
</dbReference>
<evidence type="ECO:0000259" key="1">
    <source>
        <dbReference type="Pfam" id="PF21880"/>
    </source>
</evidence>
<dbReference type="Pfam" id="PF21880">
    <property type="entry name" value="DUF6916"/>
    <property type="match status" value="1"/>
</dbReference>
<gene>
    <name evidence="2" type="ORF">HNQ10_000357</name>
</gene>
<comment type="caution">
    <text evidence="2">The sequence shown here is derived from an EMBL/GenBank/DDBJ whole genome shotgun (WGS) entry which is preliminary data.</text>
</comment>